<dbReference type="RefSeq" id="WP_119061889.1">
    <property type="nucleotide sequence ID" value="NZ_QXDF01000002.1"/>
</dbReference>
<dbReference type="PANTHER" id="PTHR30441:SF4">
    <property type="entry name" value="PROTEIN ASMA"/>
    <property type="match status" value="1"/>
</dbReference>
<dbReference type="EMBL" id="QXDF01000002">
    <property type="protein sequence ID" value="RIA47507.1"/>
    <property type="molecule type" value="Genomic_DNA"/>
</dbReference>
<dbReference type="GO" id="GO:0090313">
    <property type="term" value="P:regulation of protein targeting to membrane"/>
    <property type="evidence" value="ECO:0007669"/>
    <property type="project" value="TreeGrafter"/>
</dbReference>
<evidence type="ECO:0000313" key="3">
    <source>
        <dbReference type="Proteomes" id="UP000266273"/>
    </source>
</evidence>
<organism evidence="2 3">
    <name type="scientific">Dichotomicrobium thermohalophilum</name>
    <dbReference type="NCBI Taxonomy" id="933063"/>
    <lineage>
        <taxon>Bacteria</taxon>
        <taxon>Pseudomonadati</taxon>
        <taxon>Pseudomonadota</taxon>
        <taxon>Alphaproteobacteria</taxon>
        <taxon>Hyphomicrobiales</taxon>
        <taxon>Hyphomicrobiaceae</taxon>
        <taxon>Dichotomicrobium</taxon>
    </lineage>
</organism>
<reference evidence="2 3" key="1">
    <citation type="submission" date="2018-08" db="EMBL/GenBank/DDBJ databases">
        <title>Genomic Encyclopedia of Archaeal and Bacterial Type Strains, Phase II (KMG-II): from individual species to whole genera.</title>
        <authorList>
            <person name="Goeker M."/>
        </authorList>
    </citation>
    <scope>NUCLEOTIDE SEQUENCE [LARGE SCALE GENOMIC DNA]</scope>
    <source>
        <strain evidence="2 3">DSM 5002</strain>
    </source>
</reference>
<name>A0A397PK28_9HYPH</name>
<sequence>MRRILVIIGSAVLVAVAALFIIPFLVPASTVKGELAAYVKQATGRQLVIAGDGHFQVLPSTGVTFERIQLSGPDGDSQRPFLRAETVTAELNVMSLMGGGITFDALTLDNAIIDLRTDAAGNVNWEFGAARQPVEIAYAAPALAAPARVRIRRVSLRNSTIRYHTPDGRVPVEMTDADLAVRMPAPGEAATLRGAFSVRGRQIEVDATLETPQKLGFGERAKLTAALSGTFAELGLDGYVTPERTVTGALRADTDRPAELFALAGGNAAPMLERVALQAQLDTGADDIRLSGLTATFDEMTARGDLAVAMDGARPALSGQLDFDKLNLDAFRLQPVPRDAARAQDPGLWSAHAAPEDDIRLDLSELDALDADLTLTAKTLTRKALAARDAIVRARLSGGTLRLDLSRLNLYDGSAIGAAEVSAHQGVPVISAMLDVQDVDALPLFRDVSSFDWLSGKLNGRVRLASGGPTLDELRARLQGEADMALRNGALEGLDLPAILGRLQSGDISEFHRREGEETQFVRLDASWTIRKGVARTDDLQLEGPFVSADGNGEVDVRHEKIDLKLRPRVTPRASNGQTAEAVELPIRIQGDWTDPAILPDIEEVLKDPEKSLGAAKNFGKAVEEFTGGEVSEDDFKNAIEGLFGQSD</sequence>
<dbReference type="InterPro" id="IPR052894">
    <property type="entry name" value="AsmA-related"/>
</dbReference>
<dbReference type="OrthoDB" id="5439561at2"/>
<keyword evidence="3" id="KW-1185">Reference proteome</keyword>
<evidence type="ECO:0000313" key="2">
    <source>
        <dbReference type="EMBL" id="RIA47507.1"/>
    </source>
</evidence>
<dbReference type="PANTHER" id="PTHR30441">
    <property type="entry name" value="DUF748 DOMAIN-CONTAINING PROTEIN"/>
    <property type="match status" value="1"/>
</dbReference>
<dbReference type="AlphaFoldDB" id="A0A397PK28"/>
<dbReference type="GO" id="GO:0005886">
    <property type="term" value="C:plasma membrane"/>
    <property type="evidence" value="ECO:0007669"/>
    <property type="project" value="TreeGrafter"/>
</dbReference>
<comment type="caution">
    <text evidence="2">The sequence shown here is derived from an EMBL/GenBank/DDBJ whole genome shotgun (WGS) entry which is preliminary data.</text>
</comment>
<dbReference type="Proteomes" id="UP000266273">
    <property type="component" value="Unassembled WGS sequence"/>
</dbReference>
<gene>
    <name evidence="2" type="ORF">BXY53_2061</name>
</gene>
<evidence type="ECO:0000259" key="1">
    <source>
        <dbReference type="Pfam" id="PF05170"/>
    </source>
</evidence>
<dbReference type="Pfam" id="PF05170">
    <property type="entry name" value="AsmA"/>
    <property type="match status" value="2"/>
</dbReference>
<feature type="domain" description="AsmA" evidence="1">
    <location>
        <begin position="2"/>
        <end position="228"/>
    </location>
</feature>
<accession>A0A397PK28</accession>
<feature type="domain" description="AsmA" evidence="1">
    <location>
        <begin position="304"/>
        <end position="539"/>
    </location>
</feature>
<protein>
    <submittedName>
        <fullName evidence="2">Uncharacterized protein involved in outer membrane biogenesis</fullName>
    </submittedName>
</protein>
<proteinExistence type="predicted"/>
<dbReference type="InterPro" id="IPR007844">
    <property type="entry name" value="AsmA"/>
</dbReference>